<dbReference type="PANTHER" id="PTHR40043">
    <property type="entry name" value="UPF0719 INNER MEMBRANE PROTEIN YJFL"/>
    <property type="match status" value="1"/>
</dbReference>
<dbReference type="PANTHER" id="PTHR40043:SF1">
    <property type="entry name" value="UPF0719 INNER MEMBRANE PROTEIN YJFL"/>
    <property type="match status" value="1"/>
</dbReference>
<name>A0A364K596_9BACL</name>
<feature type="transmembrane region" description="Helical" evidence="7">
    <location>
        <begin position="6"/>
        <end position="30"/>
    </location>
</feature>
<gene>
    <name evidence="8" type="ORF">DL897_09495</name>
</gene>
<keyword evidence="3" id="KW-1003">Cell membrane</keyword>
<evidence type="ECO:0000256" key="5">
    <source>
        <dbReference type="ARBA" id="ARBA00022989"/>
    </source>
</evidence>
<dbReference type="InterPro" id="IPR007140">
    <property type="entry name" value="DUF350"/>
</dbReference>
<feature type="transmembrane region" description="Helical" evidence="7">
    <location>
        <begin position="120"/>
        <end position="142"/>
    </location>
</feature>
<keyword evidence="5 7" id="KW-1133">Transmembrane helix</keyword>
<dbReference type="AlphaFoldDB" id="A0A364K596"/>
<comment type="similarity">
    <text evidence="2">Belongs to the UPF0719 family.</text>
</comment>
<evidence type="ECO:0000313" key="8">
    <source>
        <dbReference type="EMBL" id="RAL24533.1"/>
    </source>
</evidence>
<proteinExistence type="inferred from homology"/>
<organism evidence="8 9">
    <name type="scientific">Thermoflavimicrobium daqui</name>
    <dbReference type="NCBI Taxonomy" id="2137476"/>
    <lineage>
        <taxon>Bacteria</taxon>
        <taxon>Bacillati</taxon>
        <taxon>Bacillota</taxon>
        <taxon>Bacilli</taxon>
        <taxon>Bacillales</taxon>
        <taxon>Thermoactinomycetaceae</taxon>
        <taxon>Thermoflavimicrobium</taxon>
    </lineage>
</organism>
<comment type="caution">
    <text evidence="8">The sequence shown here is derived from an EMBL/GenBank/DDBJ whole genome shotgun (WGS) entry which is preliminary data.</text>
</comment>
<keyword evidence="9" id="KW-1185">Reference proteome</keyword>
<evidence type="ECO:0000256" key="3">
    <source>
        <dbReference type="ARBA" id="ARBA00022475"/>
    </source>
</evidence>
<dbReference type="OrthoDB" id="1683095at2"/>
<reference evidence="8 9" key="1">
    <citation type="submission" date="2018-06" db="EMBL/GenBank/DDBJ databases">
        <title>Thermoflavimicrobium daqus sp. nov., a thermophilic microbe isolated from Moutai-flavour Daqu.</title>
        <authorList>
            <person name="Wang X."/>
            <person name="Zhou H."/>
        </authorList>
    </citation>
    <scope>NUCLEOTIDE SEQUENCE [LARGE SCALE GENOMIC DNA]</scope>
    <source>
        <strain evidence="8 9">FBKL4.011</strain>
    </source>
</reference>
<keyword evidence="6 7" id="KW-0472">Membrane</keyword>
<accession>A0A364K596</accession>
<dbReference type="EMBL" id="QJKK01000004">
    <property type="protein sequence ID" value="RAL24533.1"/>
    <property type="molecule type" value="Genomic_DNA"/>
</dbReference>
<dbReference type="GO" id="GO:0005886">
    <property type="term" value="C:plasma membrane"/>
    <property type="evidence" value="ECO:0007669"/>
    <property type="project" value="UniProtKB-SubCell"/>
</dbReference>
<evidence type="ECO:0000313" key="9">
    <source>
        <dbReference type="Proteomes" id="UP000251213"/>
    </source>
</evidence>
<comment type="subcellular location">
    <subcellularLocation>
        <location evidence="1">Cell membrane</location>
        <topology evidence="1">Multi-pass membrane protein</topology>
    </subcellularLocation>
</comment>
<keyword evidence="4 7" id="KW-0812">Transmembrane</keyword>
<dbReference type="Proteomes" id="UP000251213">
    <property type="component" value="Unassembled WGS sequence"/>
</dbReference>
<protein>
    <recommendedName>
        <fullName evidence="10">DUF350 domain-containing protein</fullName>
    </recommendedName>
</protein>
<evidence type="ECO:0008006" key="10">
    <source>
        <dbReference type="Google" id="ProtNLM"/>
    </source>
</evidence>
<sequence length="144" mass="15736">MWNLDAFYNFMSYFIAVLPILFIGIFVFIISTPYNHFVLIKEGANNSEPKKVEAAKAVAHDLGGRLIGLAAVLASSIFNSVPIFDLVIWGCLGILIQVIVFYLFHLFAPVNVLTEIPNGNVAVAIFSSKLSIISGITLAALINY</sequence>
<evidence type="ECO:0000256" key="1">
    <source>
        <dbReference type="ARBA" id="ARBA00004651"/>
    </source>
</evidence>
<evidence type="ECO:0000256" key="2">
    <source>
        <dbReference type="ARBA" id="ARBA00005779"/>
    </source>
</evidence>
<evidence type="ECO:0000256" key="7">
    <source>
        <dbReference type="SAM" id="Phobius"/>
    </source>
</evidence>
<dbReference type="Pfam" id="PF03994">
    <property type="entry name" value="DUF350"/>
    <property type="match status" value="1"/>
</dbReference>
<reference evidence="8 9" key="2">
    <citation type="submission" date="2018-06" db="EMBL/GenBank/DDBJ databases">
        <authorList>
            <person name="Zhirakovskaya E."/>
        </authorList>
    </citation>
    <scope>NUCLEOTIDE SEQUENCE [LARGE SCALE GENOMIC DNA]</scope>
    <source>
        <strain evidence="8 9">FBKL4.011</strain>
    </source>
</reference>
<feature type="transmembrane region" description="Helical" evidence="7">
    <location>
        <begin position="86"/>
        <end position="108"/>
    </location>
</feature>
<evidence type="ECO:0000256" key="4">
    <source>
        <dbReference type="ARBA" id="ARBA00022692"/>
    </source>
</evidence>
<dbReference type="RefSeq" id="WP_113658904.1">
    <property type="nucleotide sequence ID" value="NZ_KZ845666.1"/>
</dbReference>
<evidence type="ECO:0000256" key="6">
    <source>
        <dbReference type="ARBA" id="ARBA00023136"/>
    </source>
</evidence>